<evidence type="ECO:0000259" key="16">
    <source>
        <dbReference type="Pfam" id="PF02878"/>
    </source>
</evidence>
<dbReference type="SUPFAM" id="SSF55957">
    <property type="entry name" value="Phosphoglucomutase, C-terminal domain"/>
    <property type="match status" value="1"/>
</dbReference>
<dbReference type="CDD" id="cd05799">
    <property type="entry name" value="PGM2"/>
    <property type="match status" value="1"/>
</dbReference>
<dbReference type="GO" id="GO:0004614">
    <property type="term" value="F:phosphoglucomutase activity"/>
    <property type="evidence" value="ECO:0007669"/>
    <property type="project" value="UniProtKB-EC"/>
</dbReference>
<dbReference type="Pfam" id="PF00408">
    <property type="entry name" value="PGM_PMM_IV"/>
    <property type="match status" value="1"/>
</dbReference>
<evidence type="ECO:0000256" key="6">
    <source>
        <dbReference type="ARBA" id="ARBA00012728"/>
    </source>
</evidence>
<dbReference type="GO" id="GO:0008973">
    <property type="term" value="F:phosphopentomutase activity"/>
    <property type="evidence" value="ECO:0007669"/>
    <property type="project" value="TreeGrafter"/>
</dbReference>
<feature type="domain" description="Alpha-D-phosphohexomutase alpha/beta/alpha" evidence="17">
    <location>
        <begin position="206"/>
        <end position="306"/>
    </location>
</feature>
<dbReference type="Gene3D" id="3.40.120.10">
    <property type="entry name" value="Alpha-D-Glucose-1,6-Bisphosphate, subunit A, domain 3"/>
    <property type="match status" value="3"/>
</dbReference>
<comment type="similarity">
    <text evidence="5 14">Belongs to the phosphohexose mutase family.</text>
</comment>
<feature type="domain" description="Alpha-D-phosphohexomutase alpha/beta/alpha" evidence="16">
    <location>
        <begin position="41"/>
        <end position="177"/>
    </location>
</feature>
<organism evidence="19 20">
    <name type="scientific">Faecalicoccus acidiformans</name>
    <dbReference type="NCBI Taxonomy" id="915173"/>
    <lineage>
        <taxon>Bacteria</taxon>
        <taxon>Bacillati</taxon>
        <taxon>Bacillota</taxon>
        <taxon>Erysipelotrichia</taxon>
        <taxon>Erysipelotrichales</taxon>
        <taxon>Erysipelotrichaceae</taxon>
        <taxon>Faecalicoccus</taxon>
    </lineage>
</organism>
<evidence type="ECO:0000259" key="18">
    <source>
        <dbReference type="Pfam" id="PF02880"/>
    </source>
</evidence>
<evidence type="ECO:0000256" key="1">
    <source>
        <dbReference type="ARBA" id="ARBA00000443"/>
    </source>
</evidence>
<dbReference type="InterPro" id="IPR005844">
    <property type="entry name" value="A-D-PHexomutase_a/b/a-I"/>
</dbReference>
<dbReference type="EMBL" id="JACHHD010000024">
    <property type="protein sequence ID" value="MBB5185708.1"/>
    <property type="molecule type" value="Genomic_DNA"/>
</dbReference>
<dbReference type="Pfam" id="PF02878">
    <property type="entry name" value="PGM_PMM_I"/>
    <property type="match status" value="1"/>
</dbReference>
<comment type="pathway">
    <text evidence="4">Lipid metabolism.</text>
</comment>
<dbReference type="PROSITE" id="PS00710">
    <property type="entry name" value="PGM_PMM"/>
    <property type="match status" value="1"/>
</dbReference>
<feature type="domain" description="Alpha-D-phosphohexomutase alpha/beta/alpha" evidence="18">
    <location>
        <begin position="318"/>
        <end position="443"/>
    </location>
</feature>
<proteinExistence type="inferred from homology"/>
<evidence type="ECO:0000256" key="4">
    <source>
        <dbReference type="ARBA" id="ARBA00005189"/>
    </source>
</evidence>
<reference evidence="19 20" key="1">
    <citation type="submission" date="2020-08" db="EMBL/GenBank/DDBJ databases">
        <title>Genomic Encyclopedia of Type Strains, Phase IV (KMG-IV): sequencing the most valuable type-strain genomes for metagenomic binning, comparative biology and taxonomic classification.</title>
        <authorList>
            <person name="Goeker M."/>
        </authorList>
    </citation>
    <scope>NUCLEOTIDE SEQUENCE [LARGE SCALE GENOMIC DNA]</scope>
    <source>
        <strain evidence="19 20">DSM 26963</strain>
    </source>
</reference>
<keyword evidence="7" id="KW-0597">Phosphoprotein</keyword>
<dbReference type="GO" id="GO:0005975">
    <property type="term" value="P:carbohydrate metabolic process"/>
    <property type="evidence" value="ECO:0007669"/>
    <property type="project" value="InterPro"/>
</dbReference>
<dbReference type="InterPro" id="IPR016055">
    <property type="entry name" value="A-D-PHexomutase_a/b/a-I/II/III"/>
</dbReference>
<evidence type="ECO:0000256" key="10">
    <source>
        <dbReference type="ARBA" id="ARBA00023235"/>
    </source>
</evidence>
<evidence type="ECO:0000256" key="8">
    <source>
        <dbReference type="ARBA" id="ARBA00022723"/>
    </source>
</evidence>
<dbReference type="Proteomes" id="UP000521313">
    <property type="component" value="Unassembled WGS sequence"/>
</dbReference>
<dbReference type="SUPFAM" id="SSF53738">
    <property type="entry name" value="Phosphoglucomutase, first 3 domains"/>
    <property type="match status" value="3"/>
</dbReference>
<feature type="domain" description="Alpha-D-phosphohexomutase C-terminal" evidence="15">
    <location>
        <begin position="508"/>
        <end position="552"/>
    </location>
</feature>
<dbReference type="EC" id="5.4.2.2" evidence="6"/>
<evidence type="ECO:0000259" key="15">
    <source>
        <dbReference type="Pfam" id="PF00408"/>
    </source>
</evidence>
<evidence type="ECO:0000256" key="11">
    <source>
        <dbReference type="ARBA" id="ARBA00039995"/>
    </source>
</evidence>
<gene>
    <name evidence="19" type="ORF">HNQ43_001788</name>
</gene>
<dbReference type="AlphaFoldDB" id="A0A7W8FXV4"/>
<dbReference type="PRINTS" id="PR00509">
    <property type="entry name" value="PGMPMM"/>
</dbReference>
<dbReference type="PANTHER" id="PTHR45745:SF1">
    <property type="entry name" value="PHOSPHOGLUCOMUTASE 2B-RELATED"/>
    <property type="match status" value="1"/>
</dbReference>
<comment type="cofactor">
    <cofactor evidence="2">
        <name>Mg(2+)</name>
        <dbReference type="ChEBI" id="CHEBI:18420"/>
    </cofactor>
</comment>
<dbReference type="Pfam" id="PF02879">
    <property type="entry name" value="PGM_PMM_II"/>
    <property type="match status" value="1"/>
</dbReference>
<name>A0A7W8FXV4_9FIRM</name>
<sequence length="556" mass="63805">MDWENNYYRWKNFDKLEPKLQILMENMTREELADAFSKNLTFGTGGLRALLEPGTNRLNIYTVRKATEGYSRWLIKQGEGNYTKGVIIAYDNRHMSKEFALETAKVLAKHHIPSYIFDSLRPTPMLSYAIRKMNAFGGVVITASHNPPKYNGYKIYDYTGCQCVPKITDSISLEINSVSDELSIQLGSNQECSDYIGIVPQDIEESYYEDVLKIQMHSEIDKSDTKIVYSSQHGTGYFPMMKLMKKAGYSITPVISQCEIDPDFSYTKDPNPENPVAFDEALKTAKSINADLILCTDPDGDRAGAMIRYGDSYYHLSGNQIGIILLNYLIGQRKKELINKNFVVYNTIVTSSLGDIICKKNNIQIEKTLTGFKYIGEKIEHEKKINGKEFLFAFEESYGYLISDINRDKDGLQACLLISEMVAYYKKQNKSLIDVLNNIYDEYGHYYDYQLSFEMPGESGQDRMKEIMDDFRNPKLSEIGNCKIIAKDDYLNGIHIESDTSSNISFPSSNVLKFYFKNNEWVAIRPSGTEPKMKFYFFCRSRELVSQMEEFLNAKK</sequence>
<evidence type="ECO:0000256" key="13">
    <source>
        <dbReference type="ARBA" id="ARBA00041467"/>
    </source>
</evidence>
<comment type="pathway">
    <text evidence="3">Glycolipid metabolism; diglucosyl-diacylglycerol biosynthesis.</text>
</comment>
<evidence type="ECO:0000256" key="12">
    <source>
        <dbReference type="ARBA" id="ARBA00041398"/>
    </source>
</evidence>
<evidence type="ECO:0000313" key="19">
    <source>
        <dbReference type="EMBL" id="MBB5185708.1"/>
    </source>
</evidence>
<dbReference type="GO" id="GO:0006166">
    <property type="term" value="P:purine ribonucleoside salvage"/>
    <property type="evidence" value="ECO:0007669"/>
    <property type="project" value="TreeGrafter"/>
</dbReference>
<comment type="caution">
    <text evidence="19">The sequence shown here is derived from an EMBL/GenBank/DDBJ whole genome shotgun (WGS) entry which is preliminary data.</text>
</comment>
<evidence type="ECO:0000256" key="14">
    <source>
        <dbReference type="RuleBase" id="RU004326"/>
    </source>
</evidence>
<evidence type="ECO:0000256" key="9">
    <source>
        <dbReference type="ARBA" id="ARBA00022842"/>
    </source>
</evidence>
<dbReference type="RefSeq" id="WP_183376917.1">
    <property type="nucleotide sequence ID" value="NZ_JACHHD010000024.1"/>
</dbReference>
<dbReference type="GO" id="GO:0000287">
    <property type="term" value="F:magnesium ion binding"/>
    <property type="evidence" value="ECO:0007669"/>
    <property type="project" value="InterPro"/>
</dbReference>
<evidence type="ECO:0000256" key="3">
    <source>
        <dbReference type="ARBA" id="ARBA00005164"/>
    </source>
</evidence>
<accession>A0A7W8FXV4</accession>
<dbReference type="InterPro" id="IPR005843">
    <property type="entry name" value="A-D-PHexomutase_C"/>
</dbReference>
<dbReference type="Pfam" id="PF02880">
    <property type="entry name" value="PGM_PMM_III"/>
    <property type="match status" value="1"/>
</dbReference>
<protein>
    <recommendedName>
        <fullName evidence="11">Phosphoglucomutase</fullName>
        <ecNumber evidence="6">5.4.2.2</ecNumber>
    </recommendedName>
    <alternativeName>
        <fullName evidence="13">Alpha-phosphoglucomutase</fullName>
    </alternativeName>
    <alternativeName>
        <fullName evidence="12">Glucose phosphomutase</fullName>
    </alternativeName>
</protein>
<keyword evidence="9 14" id="KW-0460">Magnesium</keyword>
<evidence type="ECO:0000256" key="7">
    <source>
        <dbReference type="ARBA" id="ARBA00022553"/>
    </source>
</evidence>
<dbReference type="InterPro" id="IPR005841">
    <property type="entry name" value="Alpha-D-phosphohexomutase_SF"/>
</dbReference>
<dbReference type="PANTHER" id="PTHR45745">
    <property type="entry name" value="PHOSPHOMANNOMUTASE 45A"/>
    <property type="match status" value="1"/>
</dbReference>
<evidence type="ECO:0000256" key="2">
    <source>
        <dbReference type="ARBA" id="ARBA00001946"/>
    </source>
</evidence>
<dbReference type="InterPro" id="IPR036900">
    <property type="entry name" value="A-D-PHexomutase_C_sf"/>
</dbReference>
<dbReference type="Gene3D" id="3.30.310.50">
    <property type="entry name" value="Alpha-D-phosphohexomutase, C-terminal domain"/>
    <property type="match status" value="1"/>
</dbReference>
<evidence type="ECO:0000313" key="20">
    <source>
        <dbReference type="Proteomes" id="UP000521313"/>
    </source>
</evidence>
<keyword evidence="10 19" id="KW-0413">Isomerase</keyword>
<comment type="catalytic activity">
    <reaction evidence="1">
        <text>alpha-D-glucose 1-phosphate = alpha-D-glucose 6-phosphate</text>
        <dbReference type="Rhea" id="RHEA:23536"/>
        <dbReference type="ChEBI" id="CHEBI:58225"/>
        <dbReference type="ChEBI" id="CHEBI:58601"/>
        <dbReference type="EC" id="5.4.2.2"/>
    </reaction>
</comment>
<evidence type="ECO:0000259" key="17">
    <source>
        <dbReference type="Pfam" id="PF02879"/>
    </source>
</evidence>
<dbReference type="InterPro" id="IPR005845">
    <property type="entry name" value="A-D-PHexomutase_a/b/a-II"/>
</dbReference>
<evidence type="ECO:0000256" key="5">
    <source>
        <dbReference type="ARBA" id="ARBA00010231"/>
    </source>
</evidence>
<dbReference type="InterPro" id="IPR005846">
    <property type="entry name" value="A-D-PHexomutase_a/b/a-III"/>
</dbReference>
<keyword evidence="8 14" id="KW-0479">Metal-binding</keyword>
<dbReference type="InterPro" id="IPR016066">
    <property type="entry name" value="A-D-PHexomutase_CS"/>
</dbReference>